<proteinExistence type="predicted"/>
<dbReference type="EMBL" id="JASJOU010000028">
    <property type="protein sequence ID" value="MDJ1506760.1"/>
    <property type="molecule type" value="Genomic_DNA"/>
</dbReference>
<sequence>MAGVYTTGNGAGNGAGAEFNVPIVFDYDAGTLGFRTPDSSGTLTTAPLPVEHLNV</sequence>
<dbReference type="AlphaFoldDB" id="A0AAE3UIL8"/>
<evidence type="ECO:0000313" key="1">
    <source>
        <dbReference type="EMBL" id="MDJ1506760.1"/>
    </source>
</evidence>
<evidence type="ECO:0000313" key="2">
    <source>
        <dbReference type="Proteomes" id="UP001232063"/>
    </source>
</evidence>
<reference evidence="1" key="1">
    <citation type="submission" date="2023-05" db="EMBL/GenBank/DDBJ databases">
        <authorList>
            <person name="Zhang X."/>
        </authorList>
    </citation>
    <scope>NUCLEOTIDE SEQUENCE</scope>
    <source>
        <strain evidence="1">BD1B2-1</strain>
    </source>
</reference>
<dbReference type="Proteomes" id="UP001232063">
    <property type="component" value="Unassembled WGS sequence"/>
</dbReference>
<name>A0AAE3UIL8_9BACT</name>
<protein>
    <submittedName>
        <fullName evidence="1">Uncharacterized protein</fullName>
    </submittedName>
</protein>
<dbReference type="RefSeq" id="WP_314519936.1">
    <property type="nucleotide sequence ID" value="NZ_JASJOU010000028.1"/>
</dbReference>
<accession>A0AAE3UIL8</accession>
<keyword evidence="2" id="KW-1185">Reference proteome</keyword>
<comment type="caution">
    <text evidence="1">The sequence shown here is derived from an EMBL/GenBank/DDBJ whole genome shotgun (WGS) entry which is preliminary data.</text>
</comment>
<organism evidence="1 2">
    <name type="scientific">Xanthocytophaga agilis</name>
    <dbReference type="NCBI Taxonomy" id="3048010"/>
    <lineage>
        <taxon>Bacteria</taxon>
        <taxon>Pseudomonadati</taxon>
        <taxon>Bacteroidota</taxon>
        <taxon>Cytophagia</taxon>
        <taxon>Cytophagales</taxon>
        <taxon>Rhodocytophagaceae</taxon>
        <taxon>Xanthocytophaga</taxon>
    </lineage>
</organism>
<gene>
    <name evidence="1" type="ORF">QNI22_39340</name>
</gene>